<keyword evidence="2" id="KW-0378">Hydrolase</keyword>
<dbReference type="Pfam" id="PF11959">
    <property type="entry name" value="DUF3473"/>
    <property type="match status" value="1"/>
</dbReference>
<keyword evidence="3" id="KW-1185">Reference proteome</keyword>
<dbReference type="Proteomes" id="UP000094769">
    <property type="component" value="Unassembled WGS sequence"/>
</dbReference>
<name>A0A7Z1AF68_9GAMM</name>
<reference evidence="2 3" key="1">
    <citation type="submission" date="2016-06" db="EMBL/GenBank/DDBJ databases">
        <title>Genome sequence of endosymbiont of Candidatus Endolucinida thiodiazotropha.</title>
        <authorList>
            <person name="Poehlein A."/>
            <person name="Koenig S."/>
            <person name="Heiden S.E."/>
            <person name="Thuermer A."/>
            <person name="Voget S."/>
            <person name="Daniel R."/>
            <person name="Markert S."/>
            <person name="Gros O."/>
            <person name="Schweder T."/>
        </authorList>
    </citation>
    <scope>NUCLEOTIDE SEQUENCE [LARGE SCALE GENOMIC DNA]</scope>
    <source>
        <strain evidence="2 3">COS</strain>
    </source>
</reference>
<accession>A0A7Z1AF68</accession>
<gene>
    <name evidence="2" type="primary">pgdA</name>
    <name evidence="2" type="ORF">CODIS_21630</name>
</gene>
<dbReference type="NCBIfam" id="TIGR03006">
    <property type="entry name" value="pepcterm_polyde"/>
    <property type="match status" value="1"/>
</dbReference>
<comment type="caution">
    <text evidence="2">The sequence shown here is derived from an EMBL/GenBank/DDBJ whole genome shotgun (WGS) entry which is preliminary data.</text>
</comment>
<dbReference type="CDD" id="cd10941">
    <property type="entry name" value="CE4_PuuE_HpPgdA_like_2"/>
    <property type="match status" value="1"/>
</dbReference>
<dbReference type="InterPro" id="IPR045235">
    <property type="entry name" value="PuuE_HpPgdA-like"/>
</dbReference>
<organism evidence="2 3">
    <name type="scientific">Candidatus Thiodiazotropha endolucinida</name>
    <dbReference type="NCBI Taxonomy" id="1655433"/>
    <lineage>
        <taxon>Bacteria</taxon>
        <taxon>Pseudomonadati</taxon>
        <taxon>Pseudomonadota</taxon>
        <taxon>Gammaproteobacteria</taxon>
        <taxon>Chromatiales</taxon>
        <taxon>Sedimenticolaceae</taxon>
        <taxon>Candidatus Thiodiazotropha</taxon>
    </lineage>
</organism>
<dbReference type="InterPro" id="IPR022560">
    <property type="entry name" value="DUF3473"/>
</dbReference>
<dbReference type="RefSeq" id="WP_069124755.1">
    <property type="nucleotide sequence ID" value="NZ_MARB01000010.1"/>
</dbReference>
<dbReference type="GO" id="GO:0005975">
    <property type="term" value="P:carbohydrate metabolic process"/>
    <property type="evidence" value="ECO:0007669"/>
    <property type="project" value="InterPro"/>
</dbReference>
<dbReference type="InterPro" id="IPR011330">
    <property type="entry name" value="Glyco_hydro/deAcase_b/a-brl"/>
</dbReference>
<dbReference type="PANTHER" id="PTHR47561:SF1">
    <property type="entry name" value="POLYSACCHARIDE DEACETYLASE FAMILY PROTEIN (AFU_ORTHOLOGUE AFUA_6G05030)"/>
    <property type="match status" value="1"/>
</dbReference>
<dbReference type="EC" id="3.5.1.-" evidence="2"/>
<dbReference type="Gene3D" id="3.20.20.370">
    <property type="entry name" value="Glycoside hydrolase/deacetylase"/>
    <property type="match status" value="1"/>
</dbReference>
<proteinExistence type="predicted"/>
<evidence type="ECO:0000259" key="1">
    <source>
        <dbReference type="PROSITE" id="PS51677"/>
    </source>
</evidence>
<dbReference type="InterPro" id="IPR014344">
    <property type="entry name" value="XrtA_polysacc_deacetyl"/>
</dbReference>
<dbReference type="SUPFAM" id="SSF88713">
    <property type="entry name" value="Glycoside hydrolase/deacetylase"/>
    <property type="match status" value="1"/>
</dbReference>
<dbReference type="GO" id="GO:0016810">
    <property type="term" value="F:hydrolase activity, acting on carbon-nitrogen (but not peptide) bonds"/>
    <property type="evidence" value="ECO:0007669"/>
    <property type="project" value="InterPro"/>
</dbReference>
<dbReference type="Pfam" id="PF01522">
    <property type="entry name" value="Polysacc_deac_1"/>
    <property type="match status" value="1"/>
</dbReference>
<evidence type="ECO:0000313" key="2">
    <source>
        <dbReference type="EMBL" id="ODJ87745.1"/>
    </source>
</evidence>
<sequence length="283" mass="32925">MLVNAMTVDVEDYYQVSAFAKNIDKSEWDKYPSRVNTNTNWLLEHFDEHNIKATFFVLGWVAEREHQLIKRISDLGHEVACHGYRHDLIYNQTKQVFKEETIKSKSILEDLIGKPVNGYRAASYSITADSVWAIDILCEAGFTYDSSIFPIVHDRYGIPNAETVPHKYCTDSGNEIIEFPLSTVGIGNKRLPISGGGYFRLFPYWMTLQGLRMVNKKNIPFIFYMHPWEIDVDQPRIKSSLLSEFRHYQNLNKFKPRLTRLINQFEFSTVEEVLYKYGLLSKG</sequence>
<dbReference type="PANTHER" id="PTHR47561">
    <property type="entry name" value="POLYSACCHARIDE DEACETYLASE FAMILY PROTEIN (AFU_ORTHOLOGUE AFUA_6G05030)"/>
    <property type="match status" value="1"/>
</dbReference>
<dbReference type="EMBL" id="MARB01000010">
    <property type="protein sequence ID" value="ODJ87745.1"/>
    <property type="molecule type" value="Genomic_DNA"/>
</dbReference>
<dbReference type="AlphaFoldDB" id="A0A7Z1AF68"/>
<dbReference type="OrthoDB" id="9784220at2"/>
<feature type="domain" description="NodB homology" evidence="1">
    <location>
        <begin position="17"/>
        <end position="283"/>
    </location>
</feature>
<protein>
    <submittedName>
        <fullName evidence="2">Peptidoglycan deacetylase</fullName>
        <ecNumber evidence="2">3.5.1.-</ecNumber>
    </submittedName>
</protein>
<evidence type="ECO:0000313" key="3">
    <source>
        <dbReference type="Proteomes" id="UP000094769"/>
    </source>
</evidence>
<dbReference type="InterPro" id="IPR002509">
    <property type="entry name" value="NODB_dom"/>
</dbReference>
<dbReference type="PROSITE" id="PS51677">
    <property type="entry name" value="NODB"/>
    <property type="match status" value="1"/>
</dbReference>